<name>A0A445FK25_GLYSO</name>
<dbReference type="Proteomes" id="UP000289340">
    <property type="component" value="Chromosome 19"/>
</dbReference>
<dbReference type="InterPro" id="IPR002156">
    <property type="entry name" value="RNaseH_domain"/>
</dbReference>
<dbReference type="AlphaFoldDB" id="A0A445FK25"/>
<feature type="domain" description="RNase H type-1" evidence="1">
    <location>
        <begin position="36"/>
        <end position="101"/>
    </location>
</feature>
<gene>
    <name evidence="2" type="ORF">D0Y65_052248</name>
</gene>
<evidence type="ECO:0000259" key="1">
    <source>
        <dbReference type="Pfam" id="PF13456"/>
    </source>
</evidence>
<dbReference type="GO" id="GO:0004523">
    <property type="term" value="F:RNA-DNA hybrid ribonuclease activity"/>
    <property type="evidence" value="ECO:0007669"/>
    <property type="project" value="InterPro"/>
</dbReference>
<reference evidence="2 3" key="1">
    <citation type="submission" date="2018-09" db="EMBL/GenBank/DDBJ databases">
        <title>A high-quality reference genome of wild soybean provides a powerful tool to mine soybean genomes.</title>
        <authorList>
            <person name="Xie M."/>
            <person name="Chung C.Y.L."/>
            <person name="Li M.-W."/>
            <person name="Wong F.-L."/>
            <person name="Chan T.-F."/>
            <person name="Lam H.-M."/>
        </authorList>
    </citation>
    <scope>NUCLEOTIDE SEQUENCE [LARGE SCALE GENOMIC DNA]</scope>
    <source>
        <strain evidence="3">cv. W05</strain>
        <tissue evidence="2">Hypocotyl of etiolated seedlings</tissue>
    </source>
</reference>
<keyword evidence="3" id="KW-1185">Reference proteome</keyword>
<protein>
    <recommendedName>
        <fullName evidence="1">RNase H type-1 domain-containing protein</fullName>
    </recommendedName>
</protein>
<dbReference type="EMBL" id="QZWG01000019">
    <property type="protein sequence ID" value="RZB49180.1"/>
    <property type="molecule type" value="Genomic_DNA"/>
</dbReference>
<accession>A0A445FK25</accession>
<evidence type="ECO:0000313" key="3">
    <source>
        <dbReference type="Proteomes" id="UP000289340"/>
    </source>
</evidence>
<evidence type="ECO:0000313" key="2">
    <source>
        <dbReference type="EMBL" id="RZB49180.1"/>
    </source>
</evidence>
<dbReference type="GO" id="GO:0003676">
    <property type="term" value="F:nucleic acid binding"/>
    <property type="evidence" value="ECO:0007669"/>
    <property type="project" value="InterPro"/>
</dbReference>
<dbReference type="Pfam" id="PF13456">
    <property type="entry name" value="RVT_3"/>
    <property type="match status" value="1"/>
</dbReference>
<organism evidence="2 3">
    <name type="scientific">Glycine soja</name>
    <name type="common">Wild soybean</name>
    <dbReference type="NCBI Taxonomy" id="3848"/>
    <lineage>
        <taxon>Eukaryota</taxon>
        <taxon>Viridiplantae</taxon>
        <taxon>Streptophyta</taxon>
        <taxon>Embryophyta</taxon>
        <taxon>Tracheophyta</taxon>
        <taxon>Spermatophyta</taxon>
        <taxon>Magnoliopsida</taxon>
        <taxon>eudicotyledons</taxon>
        <taxon>Gunneridae</taxon>
        <taxon>Pentapetalae</taxon>
        <taxon>rosids</taxon>
        <taxon>fabids</taxon>
        <taxon>Fabales</taxon>
        <taxon>Fabaceae</taxon>
        <taxon>Papilionoideae</taxon>
        <taxon>50 kb inversion clade</taxon>
        <taxon>NPAAA clade</taxon>
        <taxon>indigoferoid/millettioid clade</taxon>
        <taxon>Phaseoleae</taxon>
        <taxon>Glycine</taxon>
        <taxon>Glycine subgen. Soja</taxon>
    </lineage>
</organism>
<sequence>MVSSKFFPPASNSTPKVLIVPILLKIVPHPSSVNWGLCIKNEAGFFIIARTAWSNQPLYVSEGEAMGHLLAIQWLQELVVSHVIIDMDCKIVVDKLRVSFADHSD</sequence>
<comment type="caution">
    <text evidence="2">The sequence shown here is derived from an EMBL/GenBank/DDBJ whole genome shotgun (WGS) entry which is preliminary data.</text>
</comment>
<proteinExistence type="predicted"/>